<dbReference type="EMBL" id="MK500397">
    <property type="protein sequence ID" value="QBK88759.1"/>
    <property type="molecule type" value="Genomic_DNA"/>
</dbReference>
<sequence length="669" mass="79807">MNFDDDYEIKKIKITGRKRKRQDASTRPHKKRKIDQSTIKFDLKKNEQIWDNFNKYYKPRNIPIYKWKIDWVSPTAIKNCMMNDPCLDWIHLYYNYRKNNKFHDVEREKNQLSILFKMGNKFEDNVMDYIRLKYPNHIKKVVQRYVDIHSKNKNIVINYMKAGVPFIEQALLYNNKNHTFGVADLIVRSDWINKLFNRKILSDNETTRKAPNLNGNYHYVTIDVKWTTLPLCSNGTNIRNSNMFPAYKGQLAIYNAAVGNIQGYTPSKAYILAKSWQYTSKKVTYNGYNCFDLLGVIDYENNDNHYLEKTWYAIKWVRNVRYNGHKWKCNPPSVPELYPNMCNKYDSPYHKIKEKIADEERELTQIWRIGIKNRQQAHKNGIFKWSDSSCTSENIGIKGKKIGPVINKILNINRSKINIILPNIIRNNMYGWQTKKDIEFWVDYETVSGCFYDETIKLNDSRKKNLTFMIGVGYEDNNQWNYKVFHIKTYDIIEEKKMVNDFINFINQKVKEHMTKYGIKSKALCNPSIFHWGHAERTIFNSMNRHHGGIWNDWKDSVRWIDMCDVFQTEPIVIKDVKKFGLKDVARGMYNHGFIKTIWSDNLADGLGAMMQAIKYYKFMDIYNYSRDKTQLSQSYIEHTNKFNEIIQYNEVDCKVLWDIVKYLREHHC</sequence>
<accession>A0A481Z018</accession>
<evidence type="ECO:0000313" key="1">
    <source>
        <dbReference type="EMBL" id="QBK88759.1"/>
    </source>
</evidence>
<reference evidence="1" key="1">
    <citation type="journal article" date="2019" name="MBio">
        <title>Virus Genomes from Deep Sea Sediments Expand the Ocean Megavirome and Support Independent Origins of Viral Gigantism.</title>
        <authorList>
            <person name="Backstrom D."/>
            <person name="Yutin N."/>
            <person name="Jorgensen S.L."/>
            <person name="Dharamshi J."/>
            <person name="Homa F."/>
            <person name="Zaremba-Niedwiedzka K."/>
            <person name="Spang A."/>
            <person name="Wolf Y.I."/>
            <person name="Koonin E.V."/>
            <person name="Ettema T.J."/>
        </authorList>
    </citation>
    <scope>NUCLEOTIDE SEQUENCE</scope>
</reference>
<proteinExistence type="predicted"/>
<organism evidence="1">
    <name type="scientific">Mimivirus LCMiAC01</name>
    <dbReference type="NCBI Taxonomy" id="2506608"/>
    <lineage>
        <taxon>Viruses</taxon>
        <taxon>Varidnaviria</taxon>
        <taxon>Bamfordvirae</taxon>
        <taxon>Nucleocytoviricota</taxon>
        <taxon>Megaviricetes</taxon>
        <taxon>Imitervirales</taxon>
        <taxon>Mimiviridae</taxon>
        <taxon>Klosneuvirinae</taxon>
    </lineage>
</organism>
<protein>
    <submittedName>
        <fullName evidence="1">Uncharacterized protein</fullName>
    </submittedName>
</protein>
<name>A0A481Z018_9VIRU</name>
<gene>
    <name evidence="1" type="ORF">LCMiAC01_04410</name>
</gene>